<protein>
    <submittedName>
        <fullName evidence="2">Cobyrinic acid ac-diamide synthase</fullName>
    </submittedName>
</protein>
<dbReference type="Gene3D" id="3.40.50.300">
    <property type="entry name" value="P-loop containing nucleotide triphosphate hydrolases"/>
    <property type="match status" value="1"/>
</dbReference>
<dbReference type="PANTHER" id="PTHR43384:SF7">
    <property type="entry name" value="CARBON-MONOXIDE DEHYDROGENASE ACCESSORY PROTEIN"/>
    <property type="match status" value="1"/>
</dbReference>
<dbReference type="AlphaFoldDB" id="A8ZZD9"/>
<dbReference type="Proteomes" id="UP000008561">
    <property type="component" value="Chromosome"/>
</dbReference>
<name>A8ZZD9_DESOH</name>
<accession>A8ZZD9</accession>
<keyword evidence="3" id="KW-1185">Reference proteome</keyword>
<evidence type="ECO:0000313" key="2">
    <source>
        <dbReference type="EMBL" id="ABW67292.1"/>
    </source>
</evidence>
<dbReference type="OrthoDB" id="9779073at2"/>
<dbReference type="GO" id="GO:0051782">
    <property type="term" value="P:negative regulation of cell division"/>
    <property type="evidence" value="ECO:0007669"/>
    <property type="project" value="TreeGrafter"/>
</dbReference>
<dbReference type="InterPro" id="IPR014433">
    <property type="entry name" value="CooC"/>
</dbReference>
<evidence type="ECO:0000313" key="3">
    <source>
        <dbReference type="Proteomes" id="UP000008561"/>
    </source>
</evidence>
<dbReference type="STRING" id="96561.Dole_1488"/>
<dbReference type="HOGENOM" id="CLU_082962_0_0_7"/>
<dbReference type="GO" id="GO:0005829">
    <property type="term" value="C:cytosol"/>
    <property type="evidence" value="ECO:0007669"/>
    <property type="project" value="TreeGrafter"/>
</dbReference>
<dbReference type="KEGG" id="dol:Dole_1488"/>
<evidence type="ECO:0000259" key="1">
    <source>
        <dbReference type="Pfam" id="PF01656"/>
    </source>
</evidence>
<dbReference type="GO" id="GO:0009898">
    <property type="term" value="C:cytoplasmic side of plasma membrane"/>
    <property type="evidence" value="ECO:0007669"/>
    <property type="project" value="TreeGrafter"/>
</dbReference>
<proteinExistence type="predicted"/>
<gene>
    <name evidence="2" type="ordered locus">Dole_1488</name>
</gene>
<dbReference type="SUPFAM" id="SSF52540">
    <property type="entry name" value="P-loop containing nucleoside triphosphate hydrolases"/>
    <property type="match status" value="1"/>
</dbReference>
<feature type="domain" description="CobQ/CobB/MinD/ParA nucleotide binding" evidence="1">
    <location>
        <begin position="6"/>
        <end position="226"/>
    </location>
</feature>
<dbReference type="GO" id="GO:0016887">
    <property type="term" value="F:ATP hydrolysis activity"/>
    <property type="evidence" value="ECO:0007669"/>
    <property type="project" value="TreeGrafter"/>
</dbReference>
<dbReference type="Pfam" id="PF01656">
    <property type="entry name" value="CbiA"/>
    <property type="match status" value="1"/>
</dbReference>
<dbReference type="InterPro" id="IPR002586">
    <property type="entry name" value="CobQ/CobB/MinD/ParA_Nub-bd_dom"/>
</dbReference>
<dbReference type="PANTHER" id="PTHR43384">
    <property type="entry name" value="SEPTUM SITE-DETERMINING PROTEIN MIND HOMOLOG, CHLOROPLASTIC-RELATED"/>
    <property type="match status" value="1"/>
</dbReference>
<dbReference type="PIRSF" id="PIRSF005647">
    <property type="entry name" value="CooC"/>
    <property type="match status" value="1"/>
</dbReference>
<dbReference type="eggNOG" id="COG3640">
    <property type="taxonomic scope" value="Bacteria"/>
</dbReference>
<reference evidence="2 3" key="1">
    <citation type="submission" date="2007-10" db="EMBL/GenBank/DDBJ databases">
        <title>Complete sequence of Desulfococcus oleovorans Hxd3.</title>
        <authorList>
            <consortium name="US DOE Joint Genome Institute"/>
            <person name="Copeland A."/>
            <person name="Lucas S."/>
            <person name="Lapidus A."/>
            <person name="Barry K."/>
            <person name="Glavina del Rio T."/>
            <person name="Dalin E."/>
            <person name="Tice H."/>
            <person name="Pitluck S."/>
            <person name="Kiss H."/>
            <person name="Brettin T."/>
            <person name="Bruce D."/>
            <person name="Detter J.C."/>
            <person name="Han C."/>
            <person name="Schmutz J."/>
            <person name="Larimer F."/>
            <person name="Land M."/>
            <person name="Hauser L."/>
            <person name="Kyrpides N."/>
            <person name="Kim E."/>
            <person name="Wawrik B."/>
            <person name="Richardson P."/>
        </authorList>
    </citation>
    <scope>NUCLEOTIDE SEQUENCE [LARGE SCALE GENOMIC DNA]</scope>
    <source>
        <strain evidence="3">DSM 6200 / JCM 39069 / Hxd3</strain>
    </source>
</reference>
<dbReference type="EMBL" id="CP000859">
    <property type="protein sequence ID" value="ABW67292.1"/>
    <property type="molecule type" value="Genomic_DNA"/>
</dbReference>
<sequence length="252" mass="27143">MAFSIALAGKGGTGKTTVAGMLIKYLMARGKIPILAVDADSNANLNEVLGLDVPDTLGNAREEMKKGHVPPGMTKDIFISMKMEEAIAEADGFDLLVMGQPEGTGCYCAANTLLTNFLEKLTDNYPYIVIDNEAGMEHISRLTTKDVDVLLIVTDASRRGLQAAIRIHDLAKNLNIGVGKSVLIINQARQEPAKEVLEIIEKSGLPLAGVLPADDQVYEFDLNGRPTIELPETNPAIQKAYAVFDSLMTEAD</sequence>
<dbReference type="InterPro" id="IPR027417">
    <property type="entry name" value="P-loop_NTPase"/>
</dbReference>
<dbReference type="InterPro" id="IPR050625">
    <property type="entry name" value="ParA/MinD_ATPase"/>
</dbReference>
<dbReference type="RefSeq" id="WP_012174908.1">
    <property type="nucleotide sequence ID" value="NC_009943.1"/>
</dbReference>
<organism evidence="2 3">
    <name type="scientific">Desulfosudis oleivorans (strain DSM 6200 / JCM 39069 / Hxd3)</name>
    <name type="common">Desulfococcus oleovorans</name>
    <dbReference type="NCBI Taxonomy" id="96561"/>
    <lineage>
        <taxon>Bacteria</taxon>
        <taxon>Pseudomonadati</taxon>
        <taxon>Thermodesulfobacteriota</taxon>
        <taxon>Desulfobacteria</taxon>
        <taxon>Desulfobacterales</taxon>
        <taxon>Desulfosudaceae</taxon>
        <taxon>Desulfosudis</taxon>
    </lineage>
</organism>
<dbReference type="GO" id="GO:0005524">
    <property type="term" value="F:ATP binding"/>
    <property type="evidence" value="ECO:0007669"/>
    <property type="project" value="TreeGrafter"/>
</dbReference>